<reference evidence="1" key="1">
    <citation type="submission" date="2022-04" db="EMBL/GenBank/DDBJ databases">
        <title>Genome of the entomopathogenic fungus Entomophthora muscae.</title>
        <authorList>
            <person name="Elya C."/>
            <person name="Lovett B.R."/>
            <person name="Lee E."/>
            <person name="Macias A.M."/>
            <person name="Hajek A.E."/>
            <person name="De Bivort B.L."/>
            <person name="Kasson M.T."/>
            <person name="De Fine Licht H.H."/>
            <person name="Stajich J.E."/>
        </authorList>
    </citation>
    <scope>NUCLEOTIDE SEQUENCE</scope>
    <source>
        <strain evidence="1">Berkeley</strain>
    </source>
</reference>
<accession>A0ACC2TAL5</accession>
<protein>
    <submittedName>
        <fullName evidence="1">Uncharacterized protein</fullName>
    </submittedName>
</protein>
<proteinExistence type="predicted"/>
<name>A0ACC2TAL5_9FUNG</name>
<evidence type="ECO:0000313" key="1">
    <source>
        <dbReference type="EMBL" id="KAJ9071704.1"/>
    </source>
</evidence>
<comment type="caution">
    <text evidence="1">The sequence shown here is derived from an EMBL/GenBank/DDBJ whole genome shotgun (WGS) entry which is preliminary data.</text>
</comment>
<dbReference type="EMBL" id="QTSX02003125">
    <property type="protein sequence ID" value="KAJ9071704.1"/>
    <property type="molecule type" value="Genomic_DNA"/>
</dbReference>
<gene>
    <name evidence="1" type="ORF">DSO57_1034364</name>
</gene>
<sequence>MQILCRTINQPIKLHAPQDARAQHALYGPRDLAQPINFSDATCNSMHMASSEFSNLDEPITPNDAIGVDSANMLPNNCILTGPITPNNAMEVDSSNVLINKCNLNEPIKPLNTMETDTPNVLSNNCDSDGPIRPDAAGAKLAHPDQAGCTTPGHPIRSRNTKKTNAPKLLHHNYNPVGPIRSGAASANYIHTDQAGHPVPNQPIKPSQYQDSQCTQFIAL</sequence>
<keyword evidence="2" id="KW-1185">Reference proteome</keyword>
<organism evidence="1 2">
    <name type="scientific">Entomophthora muscae</name>
    <dbReference type="NCBI Taxonomy" id="34485"/>
    <lineage>
        <taxon>Eukaryota</taxon>
        <taxon>Fungi</taxon>
        <taxon>Fungi incertae sedis</taxon>
        <taxon>Zoopagomycota</taxon>
        <taxon>Entomophthoromycotina</taxon>
        <taxon>Entomophthoromycetes</taxon>
        <taxon>Entomophthorales</taxon>
        <taxon>Entomophthoraceae</taxon>
        <taxon>Entomophthora</taxon>
    </lineage>
</organism>
<dbReference type="Proteomes" id="UP001165960">
    <property type="component" value="Unassembled WGS sequence"/>
</dbReference>
<evidence type="ECO:0000313" key="2">
    <source>
        <dbReference type="Proteomes" id="UP001165960"/>
    </source>
</evidence>